<feature type="domain" description="GTP cyclohydrolase I" evidence="6">
    <location>
        <begin position="13"/>
        <end position="185"/>
    </location>
</feature>
<keyword evidence="8" id="KW-1185">Reference proteome</keyword>
<comment type="subunit">
    <text evidence="5">Homopolymer.</text>
</comment>
<dbReference type="Proteomes" id="UP000077701">
    <property type="component" value="Unassembled WGS sequence"/>
</dbReference>
<organism evidence="7 8">
    <name type="scientific">Planomonospora sphaerica</name>
    <dbReference type="NCBI Taxonomy" id="161355"/>
    <lineage>
        <taxon>Bacteria</taxon>
        <taxon>Bacillati</taxon>
        <taxon>Actinomycetota</taxon>
        <taxon>Actinomycetes</taxon>
        <taxon>Streptosporangiales</taxon>
        <taxon>Streptosporangiaceae</taxon>
        <taxon>Planomonospora</taxon>
    </lineage>
</organism>
<dbReference type="UniPathway" id="UPA00848">
    <property type="reaction ID" value="UER00151"/>
</dbReference>
<dbReference type="Pfam" id="PF01227">
    <property type="entry name" value="GTP_cyclohydroI"/>
    <property type="match status" value="1"/>
</dbReference>
<dbReference type="NCBIfam" id="NF006825">
    <property type="entry name" value="PRK09347.1-2"/>
    <property type="match status" value="1"/>
</dbReference>
<accession>A0A171DIP8</accession>
<dbReference type="GO" id="GO:0005737">
    <property type="term" value="C:cytoplasm"/>
    <property type="evidence" value="ECO:0007669"/>
    <property type="project" value="TreeGrafter"/>
</dbReference>
<evidence type="ECO:0000256" key="3">
    <source>
        <dbReference type="ARBA" id="ARBA00022563"/>
    </source>
</evidence>
<dbReference type="GO" id="GO:0006729">
    <property type="term" value="P:tetrahydrobiopterin biosynthetic process"/>
    <property type="evidence" value="ECO:0007669"/>
    <property type="project" value="TreeGrafter"/>
</dbReference>
<keyword evidence="5" id="KW-0862">Zinc</keyword>
<dbReference type="InterPro" id="IPR018234">
    <property type="entry name" value="GTP_CycHdrlase_I_CS"/>
</dbReference>
<gene>
    <name evidence="5" type="primary">folE</name>
    <name evidence="7" type="ORF">PS9374_04431</name>
</gene>
<evidence type="ECO:0000259" key="6">
    <source>
        <dbReference type="Pfam" id="PF01227"/>
    </source>
</evidence>
<dbReference type="EC" id="3.5.4.16" evidence="5"/>
<dbReference type="EMBL" id="BDCX01000011">
    <property type="protein sequence ID" value="GAT68766.1"/>
    <property type="molecule type" value="Genomic_DNA"/>
</dbReference>
<dbReference type="GO" id="GO:0005525">
    <property type="term" value="F:GTP binding"/>
    <property type="evidence" value="ECO:0007669"/>
    <property type="project" value="UniProtKB-KW"/>
</dbReference>
<dbReference type="NCBIfam" id="NF006826">
    <property type="entry name" value="PRK09347.1-3"/>
    <property type="match status" value="1"/>
</dbReference>
<name>A0A171DIP8_9ACTN</name>
<keyword evidence="5" id="KW-0342">GTP-binding</keyword>
<evidence type="ECO:0000256" key="2">
    <source>
        <dbReference type="ARBA" id="ARBA00005080"/>
    </source>
</evidence>
<dbReference type="HAMAP" id="MF_00223">
    <property type="entry name" value="FolE"/>
    <property type="match status" value="1"/>
</dbReference>
<dbReference type="InterPro" id="IPR043133">
    <property type="entry name" value="GTP-CH-I_C/QueF"/>
</dbReference>
<dbReference type="STRING" id="161355.PS9374_04431"/>
<evidence type="ECO:0000313" key="8">
    <source>
        <dbReference type="Proteomes" id="UP000077701"/>
    </source>
</evidence>
<sequence>MDAETDINRLAAEEAFRSFLAAFGMKDNEEIMDNTPRRVVEAYAELFTPKAFAPTVFHNEEHYDELVLVRSIPLRSVCEHHFLPFVGTAHVAYLPDEEVIGLSKLARVVETYSRRPQRQERLTVQVAQWLEDTLRPRGVGVLITARHSCMTLRGARADNASTVTSAFRGTLTTESRYRADFFSLLHLGERAAETR</sequence>
<dbReference type="FunFam" id="3.30.1130.10:FF:000001">
    <property type="entry name" value="GTP cyclohydrolase 1"/>
    <property type="match status" value="1"/>
</dbReference>
<dbReference type="GO" id="GO:0006730">
    <property type="term" value="P:one-carbon metabolic process"/>
    <property type="evidence" value="ECO:0007669"/>
    <property type="project" value="UniProtKB-UniRule"/>
</dbReference>
<dbReference type="GO" id="GO:0008270">
    <property type="term" value="F:zinc ion binding"/>
    <property type="evidence" value="ECO:0007669"/>
    <property type="project" value="UniProtKB-UniRule"/>
</dbReference>
<keyword evidence="3 5" id="KW-0554">One-carbon metabolism</keyword>
<keyword evidence="5" id="KW-0547">Nucleotide-binding</keyword>
<dbReference type="GO" id="GO:0003934">
    <property type="term" value="F:GTP cyclohydrolase I activity"/>
    <property type="evidence" value="ECO:0007669"/>
    <property type="project" value="UniProtKB-UniRule"/>
</dbReference>
<proteinExistence type="inferred from homology"/>
<comment type="similarity">
    <text evidence="5">Belongs to the GTP cyclohydrolase I family.</text>
</comment>
<reference evidence="8" key="2">
    <citation type="submission" date="2016-04" db="EMBL/GenBank/DDBJ databases">
        <title>Planomonospora sphaerica JCM9374 whole genome shotgun sequence.</title>
        <authorList>
            <person name="Suzuki T."/>
            <person name="Dohra H."/>
            <person name="Kodani S."/>
        </authorList>
    </citation>
    <scope>NUCLEOTIDE SEQUENCE [LARGE SCALE GENOMIC DNA]</scope>
    <source>
        <strain evidence="8">JCM 9374</strain>
    </source>
</reference>
<keyword evidence="5" id="KW-0479">Metal-binding</keyword>
<dbReference type="Gene3D" id="1.10.286.10">
    <property type="match status" value="1"/>
</dbReference>
<dbReference type="RefSeq" id="WP_197287123.1">
    <property type="nucleotide sequence ID" value="NZ_BDCX01000011.1"/>
</dbReference>
<comment type="catalytic activity">
    <reaction evidence="1 5">
        <text>GTP + H2O = 7,8-dihydroneopterin 3'-triphosphate + formate + H(+)</text>
        <dbReference type="Rhea" id="RHEA:17473"/>
        <dbReference type="ChEBI" id="CHEBI:15377"/>
        <dbReference type="ChEBI" id="CHEBI:15378"/>
        <dbReference type="ChEBI" id="CHEBI:15740"/>
        <dbReference type="ChEBI" id="CHEBI:37565"/>
        <dbReference type="ChEBI" id="CHEBI:58462"/>
        <dbReference type="EC" id="3.5.4.16"/>
    </reaction>
</comment>
<dbReference type="InterPro" id="IPR043134">
    <property type="entry name" value="GTP-CH-I_N"/>
</dbReference>
<comment type="caution">
    <text evidence="7">The sequence shown here is derived from an EMBL/GenBank/DDBJ whole genome shotgun (WGS) entry which is preliminary data.</text>
</comment>
<feature type="binding site" evidence="5">
    <location>
        <position position="78"/>
    </location>
    <ligand>
        <name>Zn(2+)</name>
        <dbReference type="ChEBI" id="CHEBI:29105"/>
    </ligand>
</feature>
<dbReference type="PROSITE" id="PS00859">
    <property type="entry name" value="GTP_CYCLOHYDROL_1_1"/>
    <property type="match status" value="1"/>
</dbReference>
<feature type="binding site" evidence="5">
    <location>
        <position position="81"/>
    </location>
    <ligand>
        <name>Zn(2+)</name>
        <dbReference type="ChEBI" id="CHEBI:29105"/>
    </ligand>
</feature>
<dbReference type="AlphaFoldDB" id="A0A171DIP8"/>
<dbReference type="InterPro" id="IPR001474">
    <property type="entry name" value="GTP_CycHdrlase_I"/>
</dbReference>
<comment type="pathway">
    <text evidence="2 5">Cofactor biosynthesis; 7,8-dihydroneopterin triphosphate biosynthesis; 7,8-dihydroneopterin triphosphate from GTP: step 1/1.</text>
</comment>
<evidence type="ECO:0000313" key="7">
    <source>
        <dbReference type="EMBL" id="GAT68766.1"/>
    </source>
</evidence>
<feature type="binding site" evidence="5">
    <location>
        <position position="149"/>
    </location>
    <ligand>
        <name>Zn(2+)</name>
        <dbReference type="ChEBI" id="CHEBI:29105"/>
    </ligand>
</feature>
<reference evidence="7 8" key="1">
    <citation type="journal article" date="2016" name="Genome Announc.">
        <title>Draft Genome Sequence of Planomonospora sphaerica JCM9374, a Rare Actinomycete.</title>
        <authorList>
            <person name="Dohra H."/>
            <person name="Suzuki T."/>
            <person name="Inoue Y."/>
            <person name="Kodani S."/>
        </authorList>
    </citation>
    <scope>NUCLEOTIDE SEQUENCE [LARGE SCALE GENOMIC DNA]</scope>
    <source>
        <strain evidence="7 8">JCM 9374</strain>
    </source>
</reference>
<dbReference type="Gene3D" id="3.30.1130.10">
    <property type="match status" value="1"/>
</dbReference>
<dbReference type="GO" id="GO:0046654">
    <property type="term" value="P:tetrahydrofolate biosynthetic process"/>
    <property type="evidence" value="ECO:0007669"/>
    <property type="project" value="UniProtKB-UniRule"/>
</dbReference>
<evidence type="ECO:0000256" key="5">
    <source>
        <dbReference type="HAMAP-Rule" id="MF_00223"/>
    </source>
</evidence>
<dbReference type="PANTHER" id="PTHR11109:SF7">
    <property type="entry name" value="GTP CYCLOHYDROLASE 1"/>
    <property type="match status" value="1"/>
</dbReference>
<evidence type="ECO:0000256" key="1">
    <source>
        <dbReference type="ARBA" id="ARBA00001052"/>
    </source>
</evidence>
<evidence type="ECO:0000256" key="4">
    <source>
        <dbReference type="ARBA" id="ARBA00022801"/>
    </source>
</evidence>
<dbReference type="SUPFAM" id="SSF55620">
    <property type="entry name" value="Tetrahydrobiopterin biosynthesis enzymes-like"/>
    <property type="match status" value="1"/>
</dbReference>
<dbReference type="InterPro" id="IPR020602">
    <property type="entry name" value="GTP_CycHdrlase_I_dom"/>
</dbReference>
<keyword evidence="4 5" id="KW-0378">Hydrolase</keyword>
<protein>
    <recommendedName>
        <fullName evidence="5">GTP cyclohydrolase 1</fullName>
        <ecNumber evidence="5">3.5.4.16</ecNumber>
    </recommendedName>
    <alternativeName>
        <fullName evidence="5">GTP cyclohydrolase I</fullName>
        <shortName evidence="5">GTP-CH-I</shortName>
    </alternativeName>
</protein>
<dbReference type="PANTHER" id="PTHR11109">
    <property type="entry name" value="GTP CYCLOHYDROLASE I"/>
    <property type="match status" value="1"/>
</dbReference>